<dbReference type="SMR" id="K1KKX3"/>
<organism evidence="2 3">
    <name type="scientific">Sutterella wadsworthensis 2_1_59BFAA</name>
    <dbReference type="NCBI Taxonomy" id="742823"/>
    <lineage>
        <taxon>Bacteria</taxon>
        <taxon>Pseudomonadati</taxon>
        <taxon>Pseudomonadota</taxon>
        <taxon>Betaproteobacteria</taxon>
        <taxon>Burkholderiales</taxon>
        <taxon>Sutterellaceae</taxon>
        <taxon>Sutterella</taxon>
    </lineage>
</organism>
<dbReference type="STRING" id="742823.HMPREF9465_00047"/>
<sequence length="383" mass="39989">MSTYTADCSGVASALYELGGMTVIHDASGCNSTYTTHDEPRWNTMPSAVFISALTEMDAVLGNDSRIIDDIVDAARKLTPAFVAIAGTPIPMMTGVDLKGIARLVESRTRIPSFAVQTNSMRAYSVGCAQAWIELSRRFVVPNGARAGSFGINLLGATPLDFSTGGMLESLRAAAARAGYTINACWAMGDKLESLANTAAARVNVVVSSSGLPLAQCFERCFGTPYVCGLPVGGLAPRWHAAVEWAAKNRCSVPAADFLGADAGGTRTAVLGEPLAAACTAAAVNLEQPGSCRALSPLPSLGIEAPILSSNLSEDLLRAMLGGTEVLAADPLFDIIAEEARVGRTIAFPHEACSGRMYRSGIVNILERAPFDALVGNLLDTAK</sequence>
<dbReference type="PANTHER" id="PTHR42956">
    <property type="entry name" value="NITROGENASE IRON-MOLYBDENUM COFACTOR BIOSYNTHESIS PROTEIN NIFE"/>
    <property type="match status" value="1"/>
</dbReference>
<dbReference type="eggNOG" id="COG2710">
    <property type="taxonomic scope" value="Bacteria"/>
</dbReference>
<gene>
    <name evidence="2" type="ORF">HMPREF9465_00047</name>
</gene>
<dbReference type="RefSeq" id="WP_005432957.1">
    <property type="nucleotide sequence ID" value="NZ_JH815513.1"/>
</dbReference>
<reference evidence="2 3" key="1">
    <citation type="submission" date="2012-05" db="EMBL/GenBank/DDBJ databases">
        <title>The Genome Sequence of Sutterella wadsworthensis 2_1_59BFAA.</title>
        <authorList>
            <consortium name="The Broad Institute Genome Sequencing Platform"/>
            <person name="Earl A."/>
            <person name="Ward D."/>
            <person name="Feldgarden M."/>
            <person name="Gevers D."/>
            <person name="Daigneault M."/>
            <person name="Strauss J."/>
            <person name="Allen-Vercoe E."/>
            <person name="Walker B."/>
            <person name="Young S.K."/>
            <person name="Zeng Q."/>
            <person name="Gargeya S."/>
            <person name="Fitzgerald M."/>
            <person name="Haas B."/>
            <person name="Abouelleil A."/>
            <person name="Alvarado L."/>
            <person name="Arachchi H.M."/>
            <person name="Berlin A.M."/>
            <person name="Chapman S.B."/>
            <person name="Goldberg J."/>
            <person name="Griggs A."/>
            <person name="Gujja S."/>
            <person name="Hansen M."/>
            <person name="Howarth C."/>
            <person name="Imamovic A."/>
            <person name="Larimer J."/>
            <person name="McCowen C."/>
            <person name="Montmayeur A."/>
            <person name="Murphy C."/>
            <person name="Neiman D."/>
            <person name="Pearson M."/>
            <person name="Priest M."/>
            <person name="Roberts A."/>
            <person name="Saif S."/>
            <person name="Shea T."/>
            <person name="Sisk P."/>
            <person name="Sykes S."/>
            <person name="Wortman J."/>
            <person name="Nusbaum C."/>
            <person name="Birren B."/>
        </authorList>
    </citation>
    <scope>NUCLEOTIDE SEQUENCE [LARGE SCALE GENOMIC DNA]</scope>
    <source>
        <strain evidence="2 3">2_1_59BFAA</strain>
    </source>
</reference>
<protein>
    <recommendedName>
        <fullName evidence="1">Nitrogenase/oxidoreductase component 1 domain-containing protein</fullName>
    </recommendedName>
</protein>
<dbReference type="EMBL" id="ADMG01000002">
    <property type="protein sequence ID" value="EKB32364.1"/>
    <property type="molecule type" value="Genomic_DNA"/>
</dbReference>
<dbReference type="SUPFAM" id="SSF53807">
    <property type="entry name" value="Helical backbone' metal receptor"/>
    <property type="match status" value="1"/>
</dbReference>
<evidence type="ECO:0000313" key="3">
    <source>
        <dbReference type="Proteomes" id="UP000005835"/>
    </source>
</evidence>
<proteinExistence type="predicted"/>
<accession>K1KKX3</accession>
<name>K1KKX3_9BURK</name>
<dbReference type="AlphaFoldDB" id="K1KKX3"/>
<dbReference type="PATRIC" id="fig|742823.3.peg.51"/>
<dbReference type="InterPro" id="IPR049939">
    <property type="entry name" value="NifE-like"/>
</dbReference>
<dbReference type="HOGENOM" id="CLU_036479_1_0_4"/>
<feature type="domain" description="Nitrogenase/oxidoreductase component 1" evidence="1">
    <location>
        <begin position="21"/>
        <end position="233"/>
    </location>
</feature>
<dbReference type="Gene3D" id="3.40.50.1980">
    <property type="entry name" value="Nitrogenase molybdenum iron protein domain"/>
    <property type="match status" value="2"/>
</dbReference>
<dbReference type="Proteomes" id="UP000005835">
    <property type="component" value="Unassembled WGS sequence"/>
</dbReference>
<evidence type="ECO:0000259" key="1">
    <source>
        <dbReference type="Pfam" id="PF00148"/>
    </source>
</evidence>
<keyword evidence="3" id="KW-1185">Reference proteome</keyword>
<comment type="caution">
    <text evidence="2">The sequence shown here is derived from an EMBL/GenBank/DDBJ whole genome shotgun (WGS) entry which is preliminary data.</text>
</comment>
<dbReference type="GO" id="GO:0016491">
    <property type="term" value="F:oxidoreductase activity"/>
    <property type="evidence" value="ECO:0007669"/>
    <property type="project" value="InterPro"/>
</dbReference>
<dbReference type="PANTHER" id="PTHR42956:SF1">
    <property type="entry name" value="NITROGENASE IRON-MOLYBDENUM COFACTOR BIOSYNTHESIS PROTEIN NIFE"/>
    <property type="match status" value="1"/>
</dbReference>
<evidence type="ECO:0000313" key="2">
    <source>
        <dbReference type="EMBL" id="EKB32364.1"/>
    </source>
</evidence>
<dbReference type="Pfam" id="PF00148">
    <property type="entry name" value="Oxidored_nitro"/>
    <property type="match status" value="1"/>
</dbReference>
<dbReference type="InterPro" id="IPR000510">
    <property type="entry name" value="Nase/OxRdtase_comp1"/>
</dbReference>